<proteinExistence type="predicted"/>
<keyword evidence="3" id="KW-0472">Membrane</keyword>
<feature type="compositionally biased region" description="Basic residues" evidence="2">
    <location>
        <begin position="398"/>
        <end position="407"/>
    </location>
</feature>
<keyword evidence="3" id="KW-1133">Transmembrane helix</keyword>
<organism evidence="4 5">
    <name type="scientific">Saccharomycodes ludwigii</name>
    <dbReference type="NCBI Taxonomy" id="36035"/>
    <lineage>
        <taxon>Eukaryota</taxon>
        <taxon>Fungi</taxon>
        <taxon>Dikarya</taxon>
        <taxon>Ascomycota</taxon>
        <taxon>Saccharomycotina</taxon>
        <taxon>Saccharomycetes</taxon>
        <taxon>Saccharomycodales</taxon>
        <taxon>Saccharomycodaceae</taxon>
        <taxon>Saccharomycodes</taxon>
    </lineage>
</organism>
<dbReference type="Proteomes" id="UP000262825">
    <property type="component" value="Unassembled WGS sequence"/>
</dbReference>
<accession>A0A376B9H9</accession>
<dbReference type="VEuPathDB" id="FungiDB:SCODWIG_02980"/>
<evidence type="ECO:0000256" key="3">
    <source>
        <dbReference type="SAM" id="Phobius"/>
    </source>
</evidence>
<keyword evidence="1" id="KW-0560">Oxidoreductase</keyword>
<dbReference type="PANTHER" id="PTHR43157">
    <property type="entry name" value="PHOSPHATIDYLINOSITOL-GLYCAN BIOSYNTHESIS CLASS F PROTEIN-RELATED"/>
    <property type="match status" value="1"/>
</dbReference>
<dbReference type="SUPFAM" id="SSF51735">
    <property type="entry name" value="NAD(P)-binding Rossmann-fold domains"/>
    <property type="match status" value="1"/>
</dbReference>
<gene>
    <name evidence="4" type="ORF">SCODWIG_02980</name>
</gene>
<evidence type="ECO:0000313" key="5">
    <source>
        <dbReference type="Proteomes" id="UP000262825"/>
    </source>
</evidence>
<dbReference type="AlphaFoldDB" id="A0A376B9H9"/>
<dbReference type="GO" id="GO:0016491">
    <property type="term" value="F:oxidoreductase activity"/>
    <property type="evidence" value="ECO:0007669"/>
    <property type="project" value="UniProtKB-KW"/>
</dbReference>
<keyword evidence="5" id="KW-1185">Reference proteome</keyword>
<feature type="transmembrane region" description="Helical" evidence="3">
    <location>
        <begin position="275"/>
        <end position="299"/>
    </location>
</feature>
<dbReference type="EMBL" id="UFAJ01000609">
    <property type="protein sequence ID" value="SSD61219.1"/>
    <property type="molecule type" value="Genomic_DNA"/>
</dbReference>
<dbReference type="InterPro" id="IPR002347">
    <property type="entry name" value="SDR_fam"/>
</dbReference>
<dbReference type="Gene3D" id="3.40.50.720">
    <property type="entry name" value="NAD(P)-binding Rossmann-like Domain"/>
    <property type="match status" value="1"/>
</dbReference>
<keyword evidence="3" id="KW-0812">Transmembrane</keyword>
<name>A0A376B9H9_9ASCO</name>
<evidence type="ECO:0000313" key="4">
    <source>
        <dbReference type="EMBL" id="SSD61219.1"/>
    </source>
</evidence>
<dbReference type="PANTHER" id="PTHR43157:SF31">
    <property type="entry name" value="PHOSPHATIDYLINOSITOL-GLYCAN BIOSYNTHESIS CLASS F PROTEIN"/>
    <property type="match status" value="1"/>
</dbReference>
<feature type="region of interest" description="Disordered" evidence="2">
    <location>
        <begin position="387"/>
        <end position="407"/>
    </location>
</feature>
<dbReference type="Pfam" id="PF13561">
    <property type="entry name" value="adh_short_C2"/>
    <property type="match status" value="1"/>
</dbReference>
<sequence length="407" mass="46991">MPLNIIGTIAFEGTDKIPYFQQMKTAFPYLLGVGLAKYFFIGSKNIWERNLHGKVYILTGATSMGMGTNVATELASRGAQLILLTRRIDEWSEEFLEDLRKRTDNELIYWEQCDMSNLYSVRKFATKWLDNSPPRRLDGIILMHGDAEPWFNSKTRKSSVDGLEIQISTNFAGSFHLLDILQPAFRSQPPDREVRIIVTTCLLQSLGEVNVDDPLWSNQKFDGSLKYLSASRIQLSLCCLELQRRLNLNKKEDTGQVTVSLVNPGIMRSYSLRRIISNGSILLLILLYCIILYPFLWIFTKSGYRGSQSILHALMTPELESINLKRSTMNKNKDKENLVVESGFISDCKFRKFARKEFQDEELQKKLYDKTKHDIFELEKVLAVRRNREKKNDDTTKKKTKSKNKKD</sequence>
<evidence type="ECO:0000256" key="1">
    <source>
        <dbReference type="ARBA" id="ARBA00023002"/>
    </source>
</evidence>
<protein>
    <submittedName>
        <fullName evidence="4">Uncharacterized protein</fullName>
    </submittedName>
</protein>
<dbReference type="InterPro" id="IPR036291">
    <property type="entry name" value="NAD(P)-bd_dom_sf"/>
</dbReference>
<reference evidence="5" key="1">
    <citation type="submission" date="2018-06" db="EMBL/GenBank/DDBJ databases">
        <authorList>
            <person name="Guldener U."/>
        </authorList>
    </citation>
    <scope>NUCLEOTIDE SEQUENCE [LARGE SCALE GENOMIC DNA]</scope>
    <source>
        <strain evidence="5">UTAD17</strain>
    </source>
</reference>
<evidence type="ECO:0000256" key="2">
    <source>
        <dbReference type="SAM" id="MobiDB-lite"/>
    </source>
</evidence>